<evidence type="ECO:0000313" key="1">
    <source>
        <dbReference type="EMBL" id="GIQ91132.1"/>
    </source>
</evidence>
<evidence type="ECO:0000313" key="2">
    <source>
        <dbReference type="Proteomes" id="UP000265618"/>
    </source>
</evidence>
<protein>
    <submittedName>
        <fullName evidence="1">Uncharacterized protein</fullName>
    </submittedName>
</protein>
<dbReference type="Proteomes" id="UP000265618">
    <property type="component" value="Unassembled WGS sequence"/>
</dbReference>
<accession>A0A9K3DA82</accession>
<gene>
    <name evidence="1" type="ORF">KIPB_014237</name>
</gene>
<sequence length="115" mass="12329">MAPYQGDICSDSLIAAGAEKIAEGRLESRALVMVKEFHEHISLSRMGLTLGQLATLLTPISAHPSVSPPGDKFLLVDAVEILRIRLVLSDQEGVVAFASLLGSLFNCSVGTHWGW</sequence>
<organism evidence="1 2">
    <name type="scientific">Kipferlia bialata</name>
    <dbReference type="NCBI Taxonomy" id="797122"/>
    <lineage>
        <taxon>Eukaryota</taxon>
        <taxon>Metamonada</taxon>
        <taxon>Carpediemonas-like organisms</taxon>
        <taxon>Kipferlia</taxon>
    </lineage>
</organism>
<dbReference type="EMBL" id="BDIP01007200">
    <property type="protein sequence ID" value="GIQ91132.1"/>
    <property type="molecule type" value="Genomic_DNA"/>
</dbReference>
<dbReference type="AlphaFoldDB" id="A0A9K3DA82"/>
<proteinExistence type="predicted"/>
<comment type="caution">
    <text evidence="1">The sequence shown here is derived from an EMBL/GenBank/DDBJ whole genome shotgun (WGS) entry which is preliminary data.</text>
</comment>
<keyword evidence="2" id="KW-1185">Reference proteome</keyword>
<name>A0A9K3DA82_9EUKA</name>
<reference evidence="1 2" key="1">
    <citation type="journal article" date="2018" name="PLoS ONE">
        <title>The draft genome of Kipferlia bialata reveals reductive genome evolution in fornicate parasites.</title>
        <authorList>
            <person name="Tanifuji G."/>
            <person name="Takabayashi S."/>
            <person name="Kume K."/>
            <person name="Takagi M."/>
            <person name="Nakayama T."/>
            <person name="Kamikawa R."/>
            <person name="Inagaki Y."/>
            <person name="Hashimoto T."/>
        </authorList>
    </citation>
    <scope>NUCLEOTIDE SEQUENCE [LARGE SCALE GENOMIC DNA]</scope>
    <source>
        <strain evidence="1">NY0173</strain>
    </source>
</reference>